<comment type="caution">
    <text evidence="1">The sequence shown here is derived from an EMBL/GenBank/DDBJ whole genome shotgun (WGS) entry which is preliminary data.</text>
</comment>
<sequence>MIEDTPAETLSAVDIADAVVAKMGGATAAYTPNPEDIADAVSRKISQATAHPTTYANMVKVQAAMQVTPTIPPPFHSVVVFPELPPGKEPPLSSETRKRVMETLKPSDTGLQIAAVRNLGKSGAIMISTTSAAAQSQLLNHPALSSEGLRAEIARKDQPRLKIFDAPKEMDAAAIAQAIRKQNLEDVSATDFNKHFKIVHMFPSKIRNNIAIAECSPEIRQRLLNQGRIYINFESCRVLDHIQVTRCFKCQAFGHPSKYCSATEDTCSLCAGSHFYTACPHKDNDEIRKCANCVRAKQEVHNHSALSTKCPAYARALDLSIRKTNYGAT</sequence>
<protein>
    <recommendedName>
        <fullName evidence="3">Gag-like protein</fullName>
    </recommendedName>
</protein>
<organism evidence="1 2">
    <name type="scientific">Pyrocoelia pectoralis</name>
    <dbReference type="NCBI Taxonomy" id="417401"/>
    <lineage>
        <taxon>Eukaryota</taxon>
        <taxon>Metazoa</taxon>
        <taxon>Ecdysozoa</taxon>
        <taxon>Arthropoda</taxon>
        <taxon>Hexapoda</taxon>
        <taxon>Insecta</taxon>
        <taxon>Pterygota</taxon>
        <taxon>Neoptera</taxon>
        <taxon>Endopterygota</taxon>
        <taxon>Coleoptera</taxon>
        <taxon>Polyphaga</taxon>
        <taxon>Elateriformia</taxon>
        <taxon>Elateroidea</taxon>
        <taxon>Lampyridae</taxon>
        <taxon>Lampyrinae</taxon>
        <taxon>Pyrocoelia</taxon>
    </lineage>
</organism>
<reference evidence="1 2" key="1">
    <citation type="journal article" date="2024" name="Insects">
        <title>An Improved Chromosome-Level Genome Assembly of the Firefly Pyrocoelia pectoralis.</title>
        <authorList>
            <person name="Fu X."/>
            <person name="Meyer-Rochow V.B."/>
            <person name="Ballantyne L."/>
            <person name="Zhu X."/>
        </authorList>
    </citation>
    <scope>NUCLEOTIDE SEQUENCE [LARGE SCALE GENOMIC DNA]</scope>
    <source>
        <strain evidence="1">XCY_ONT2</strain>
    </source>
</reference>
<accession>A0AAN7ZBM9</accession>
<keyword evidence="2" id="KW-1185">Reference proteome</keyword>
<proteinExistence type="predicted"/>
<dbReference type="Proteomes" id="UP001329430">
    <property type="component" value="Unassembled WGS sequence"/>
</dbReference>
<evidence type="ECO:0000313" key="1">
    <source>
        <dbReference type="EMBL" id="KAK5637742.1"/>
    </source>
</evidence>
<evidence type="ECO:0000313" key="2">
    <source>
        <dbReference type="Proteomes" id="UP001329430"/>
    </source>
</evidence>
<gene>
    <name evidence="1" type="ORF">RI129_000076</name>
</gene>
<dbReference type="AlphaFoldDB" id="A0AAN7ZBM9"/>
<evidence type="ECO:0008006" key="3">
    <source>
        <dbReference type="Google" id="ProtNLM"/>
    </source>
</evidence>
<name>A0AAN7ZBM9_9COLE</name>
<dbReference type="EMBL" id="JAVRBK010000183">
    <property type="protein sequence ID" value="KAK5637742.1"/>
    <property type="molecule type" value="Genomic_DNA"/>
</dbReference>